<proteinExistence type="predicted"/>
<dbReference type="EMBL" id="MT774394">
    <property type="protein sequence ID" value="QOR59822.1"/>
    <property type="molecule type" value="Genomic_DNA"/>
</dbReference>
<reference evidence="1 2" key="1">
    <citation type="submission" date="2020-07" db="EMBL/GenBank/DDBJ databases">
        <title>Taxonomic proposal: Crassvirales, a new order of highly abundant and diverse bacterial viruses.</title>
        <authorList>
            <person name="Shkoporov A.N."/>
            <person name="Stockdale S.R."/>
            <person name="Guerin E."/>
            <person name="Ross R.P."/>
            <person name="Hill C."/>
        </authorList>
    </citation>
    <scope>NUCLEOTIDE SEQUENCE [LARGE SCALE GENOMIC DNA]</scope>
</reference>
<evidence type="ECO:0000313" key="2">
    <source>
        <dbReference type="Proteomes" id="UP000593898"/>
    </source>
</evidence>
<protein>
    <submittedName>
        <fullName evidence="1">Uncharacterized protein</fullName>
    </submittedName>
</protein>
<dbReference type="RefSeq" id="YP_010111980.1">
    <property type="nucleotide sequence ID" value="NC_055887.1"/>
</dbReference>
<accession>A0A7M1S0V4</accession>
<keyword evidence="2" id="KW-1185">Reference proteome</keyword>
<dbReference type="GeneID" id="65130438"/>
<dbReference type="KEGG" id="vg:65130438"/>
<sequence>MIYTVFVEHTSSIRSFAKIATTNKQKAQEVFDEMCQYFLGLAQSEGNASIRHWNNDSCITFVDCVIIKSDKDKHIIHFDQFEND</sequence>
<dbReference type="Proteomes" id="UP000593898">
    <property type="component" value="Segment"/>
</dbReference>
<evidence type="ECO:0000313" key="1">
    <source>
        <dbReference type="EMBL" id="QOR59822.1"/>
    </source>
</evidence>
<name>A0A7M1S0V4_9CAUD</name>
<organism evidence="1 2">
    <name type="scientific">uncultured phage cr271_1</name>
    <dbReference type="NCBI Taxonomy" id="2772078"/>
    <lineage>
        <taxon>Viruses</taxon>
        <taxon>Duplodnaviria</taxon>
        <taxon>Heunggongvirae</taxon>
        <taxon>Uroviricota</taxon>
        <taxon>Caudoviricetes</taxon>
        <taxon>Crassvirales</taxon>
        <taxon>Intestiviridae</taxon>
        <taxon>Obtuvirinae</taxon>
        <taxon>Hacihdavirus</taxon>
        <taxon>Hacihdavirus animalis</taxon>
    </lineage>
</organism>